<keyword evidence="10" id="KW-1185">Reference proteome</keyword>
<comment type="similarity">
    <text evidence="2">Belongs to the adenylyl cyclase class-3 family.</text>
</comment>
<gene>
    <name evidence="9" type="ORF">Ga0123462_1267</name>
</gene>
<dbReference type="PANTHER" id="PTHR43081:SF1">
    <property type="entry name" value="ADENYLATE CYCLASE, TERMINAL-DIFFERENTIATION SPECIFIC"/>
    <property type="match status" value="1"/>
</dbReference>
<protein>
    <submittedName>
        <fullName evidence="9">Adenylate cyclase</fullName>
        <ecNumber evidence="9">4.6.1.1</ecNumber>
    </submittedName>
</protein>
<keyword evidence="4 7" id="KW-0812">Transmembrane</keyword>
<evidence type="ECO:0000313" key="9">
    <source>
        <dbReference type="EMBL" id="ATX82131.1"/>
    </source>
</evidence>
<evidence type="ECO:0000256" key="3">
    <source>
        <dbReference type="ARBA" id="ARBA00022475"/>
    </source>
</evidence>
<evidence type="ECO:0000256" key="7">
    <source>
        <dbReference type="SAM" id="Phobius"/>
    </source>
</evidence>
<reference evidence="9 10" key="1">
    <citation type="submission" date="2016-12" db="EMBL/GenBank/DDBJ databases">
        <title>Isolation and genomic insights into novel planktonic Zetaproteobacteria from stratified waters of the Chesapeake Bay.</title>
        <authorList>
            <person name="McAllister S.M."/>
            <person name="Kato S."/>
            <person name="Chan C.S."/>
            <person name="Chiu B.K."/>
            <person name="Field E.K."/>
        </authorList>
    </citation>
    <scope>NUCLEOTIDE SEQUENCE [LARGE SCALE GENOMIC DNA]</scope>
    <source>
        <strain evidence="9 10">CP-8</strain>
    </source>
</reference>
<keyword evidence="6 7" id="KW-0472">Membrane</keyword>
<dbReference type="InterPro" id="IPR007890">
    <property type="entry name" value="CHASE2"/>
</dbReference>
<evidence type="ECO:0000256" key="4">
    <source>
        <dbReference type="ARBA" id="ARBA00022692"/>
    </source>
</evidence>
<feature type="transmembrane region" description="Helical" evidence="7">
    <location>
        <begin position="336"/>
        <end position="355"/>
    </location>
</feature>
<organism evidence="9 10">
    <name type="scientific">Mariprofundus ferrinatatus</name>
    <dbReference type="NCBI Taxonomy" id="1921087"/>
    <lineage>
        <taxon>Bacteria</taxon>
        <taxon>Pseudomonadati</taxon>
        <taxon>Pseudomonadota</taxon>
        <taxon>Candidatius Mariprofundia</taxon>
        <taxon>Mariprofundales</taxon>
        <taxon>Mariprofundaceae</taxon>
        <taxon>Mariprofundus</taxon>
    </lineage>
</organism>
<dbReference type="InterPro" id="IPR029787">
    <property type="entry name" value="Nucleotide_cyclase"/>
</dbReference>
<dbReference type="InterPro" id="IPR050697">
    <property type="entry name" value="Adenylyl/Guanylyl_Cyclase_3/4"/>
</dbReference>
<dbReference type="EC" id="4.6.1.1" evidence="9"/>
<evidence type="ECO:0000256" key="6">
    <source>
        <dbReference type="ARBA" id="ARBA00023136"/>
    </source>
</evidence>
<feature type="domain" description="Guanylate cyclase" evidence="8">
    <location>
        <begin position="452"/>
        <end position="584"/>
    </location>
</feature>
<dbReference type="Proteomes" id="UP000231637">
    <property type="component" value="Chromosome"/>
</dbReference>
<dbReference type="Gene3D" id="3.30.70.1230">
    <property type="entry name" value="Nucleotide cyclase"/>
    <property type="match status" value="1"/>
</dbReference>
<dbReference type="Pfam" id="PF05226">
    <property type="entry name" value="CHASE2"/>
    <property type="match status" value="1"/>
</dbReference>
<proteinExistence type="inferred from homology"/>
<dbReference type="GO" id="GO:0030313">
    <property type="term" value="C:cell envelope"/>
    <property type="evidence" value="ECO:0007669"/>
    <property type="project" value="UniProtKB-SubCell"/>
</dbReference>
<evidence type="ECO:0000256" key="5">
    <source>
        <dbReference type="ARBA" id="ARBA00022989"/>
    </source>
</evidence>
<dbReference type="GO" id="GO:0035556">
    <property type="term" value="P:intracellular signal transduction"/>
    <property type="evidence" value="ECO:0007669"/>
    <property type="project" value="InterPro"/>
</dbReference>
<keyword evidence="3" id="KW-1003">Cell membrane</keyword>
<evidence type="ECO:0000313" key="10">
    <source>
        <dbReference type="Proteomes" id="UP000231637"/>
    </source>
</evidence>
<keyword evidence="5 7" id="KW-1133">Transmembrane helix</keyword>
<dbReference type="InterPro" id="IPR001054">
    <property type="entry name" value="A/G_cyclase"/>
</dbReference>
<feature type="transmembrane region" description="Helical" evidence="7">
    <location>
        <begin position="387"/>
        <end position="410"/>
    </location>
</feature>
<feature type="transmembrane region" description="Helical" evidence="7">
    <location>
        <begin position="362"/>
        <end position="381"/>
    </location>
</feature>
<dbReference type="SMART" id="SM01080">
    <property type="entry name" value="CHASE2"/>
    <property type="match status" value="1"/>
</dbReference>
<dbReference type="FunFam" id="3.30.70.1230:FF:000016">
    <property type="entry name" value="Adenylate/guanylate cyclase domain-containing protein"/>
    <property type="match status" value="1"/>
</dbReference>
<dbReference type="PANTHER" id="PTHR43081">
    <property type="entry name" value="ADENYLATE CYCLASE, TERMINAL-DIFFERENTIATION SPECIFIC-RELATED"/>
    <property type="match status" value="1"/>
</dbReference>
<evidence type="ECO:0000256" key="2">
    <source>
        <dbReference type="ARBA" id="ARBA00005381"/>
    </source>
</evidence>
<dbReference type="SMART" id="SM00044">
    <property type="entry name" value="CYCc"/>
    <property type="match status" value="1"/>
</dbReference>
<comment type="subcellular location">
    <subcellularLocation>
        <location evidence="1">Cell envelope</location>
    </subcellularLocation>
</comment>
<dbReference type="CDD" id="cd07302">
    <property type="entry name" value="CHD"/>
    <property type="match status" value="1"/>
</dbReference>
<dbReference type="Pfam" id="PF00211">
    <property type="entry name" value="Guanylate_cyc"/>
    <property type="match status" value="1"/>
</dbReference>
<evidence type="ECO:0000259" key="8">
    <source>
        <dbReference type="PROSITE" id="PS50125"/>
    </source>
</evidence>
<dbReference type="GO" id="GO:0006171">
    <property type="term" value="P:cAMP biosynthetic process"/>
    <property type="evidence" value="ECO:0007669"/>
    <property type="project" value="TreeGrafter"/>
</dbReference>
<dbReference type="SUPFAM" id="SSF55073">
    <property type="entry name" value="Nucleotide cyclase"/>
    <property type="match status" value="1"/>
</dbReference>
<dbReference type="PROSITE" id="PS50125">
    <property type="entry name" value="GUANYLATE_CYCLASE_2"/>
    <property type="match status" value="1"/>
</dbReference>
<dbReference type="EMBL" id="CP018800">
    <property type="protein sequence ID" value="ATX82131.1"/>
    <property type="molecule type" value="Genomic_DNA"/>
</dbReference>
<dbReference type="KEGG" id="mfn:Ga0123462_1267"/>
<name>A0A2K8L8D8_9PROT</name>
<accession>A0A2K8L8D8</accession>
<sequence>MLCTLFTSLLSIFYLVDAFESAHDAISDQLQIHISSPPDEKPVVYLLITDASLIEADEVDGISWPWPRSAYAEAVRFLNNAGAKEIIFDMIFSERSVHGYEDDVGFASAVEEAGVILANLSSSHRSAMSEQRALENLRITDRFALPVEGTDATMFKDYPYIRAPVAELTERVKAVGDVKFVQDRDGIGRRIPMLIRSGNRYHPSLSLSASASALGITAYRIEENELVLTGPGIERSIPLDAEGMARSHYYGDSGIYDKYLLLRVIKSQISIDEGSPPYYDPALFKDKIVIIGADATELKDFRPNPFNKSNDPGAHYHGTAIHNILAGDFLQSRYEAIYVLPVLFLTSLLLALVTARFRATTGFAFTFLLLALNAVTAIYMFKHHGLLIDVTATSINLIGCFILATGFNYVTEARQRHFVTSAFGQYLSPDVVKALVDDPNRLLLGGDVRTMTAFFSDIAGFSTISERLSPQALVALLNEYLSEMCDIIGKYHGTVDKFEGDAIMAFWGAPIYRHDHARLALLAALEMQERLRVLRTKWAAEGRDQLFVRMGINSGPMLVGNMGSRTRMNYTVMGDAVNLASRLEAANKFYGTNLMISKKTRALAGDGFVTRELDAIQVVGKKKPVFVYELLGKEGEVGKSLQHGAQLFEQALICYRKGELFAAKEQFAQVYDHIPEDPATAEFLRRIEAADKNMVQGGWDGVFKPDSKM</sequence>
<keyword evidence="9" id="KW-0456">Lyase</keyword>
<dbReference type="GO" id="GO:0004016">
    <property type="term" value="F:adenylate cyclase activity"/>
    <property type="evidence" value="ECO:0007669"/>
    <property type="project" value="UniProtKB-EC"/>
</dbReference>
<dbReference type="AlphaFoldDB" id="A0A2K8L8D8"/>
<evidence type="ECO:0000256" key="1">
    <source>
        <dbReference type="ARBA" id="ARBA00004196"/>
    </source>
</evidence>